<dbReference type="EMBL" id="JANPWB010000001">
    <property type="protein sequence ID" value="KAJ1217255.1"/>
    <property type="molecule type" value="Genomic_DNA"/>
</dbReference>
<accession>A0AAV7WWW7</accession>
<protein>
    <submittedName>
        <fullName evidence="2">Uncharacterized protein</fullName>
    </submittedName>
</protein>
<comment type="caution">
    <text evidence="2">The sequence shown here is derived from an EMBL/GenBank/DDBJ whole genome shotgun (WGS) entry which is preliminary data.</text>
</comment>
<organism evidence="2 3">
    <name type="scientific">Pleurodeles waltl</name>
    <name type="common">Iberian ribbed newt</name>
    <dbReference type="NCBI Taxonomy" id="8319"/>
    <lineage>
        <taxon>Eukaryota</taxon>
        <taxon>Metazoa</taxon>
        <taxon>Chordata</taxon>
        <taxon>Craniata</taxon>
        <taxon>Vertebrata</taxon>
        <taxon>Euteleostomi</taxon>
        <taxon>Amphibia</taxon>
        <taxon>Batrachia</taxon>
        <taxon>Caudata</taxon>
        <taxon>Salamandroidea</taxon>
        <taxon>Salamandridae</taxon>
        <taxon>Pleurodelinae</taxon>
        <taxon>Pleurodeles</taxon>
    </lineage>
</organism>
<reference evidence="2" key="1">
    <citation type="journal article" date="2022" name="bioRxiv">
        <title>Sequencing and chromosome-scale assembly of the giantPleurodeles waltlgenome.</title>
        <authorList>
            <person name="Brown T."/>
            <person name="Elewa A."/>
            <person name="Iarovenko S."/>
            <person name="Subramanian E."/>
            <person name="Araus A.J."/>
            <person name="Petzold A."/>
            <person name="Susuki M."/>
            <person name="Suzuki K.-i.T."/>
            <person name="Hayashi T."/>
            <person name="Toyoda A."/>
            <person name="Oliveira C."/>
            <person name="Osipova E."/>
            <person name="Leigh N.D."/>
            <person name="Simon A."/>
            <person name="Yun M.H."/>
        </authorList>
    </citation>
    <scope>NUCLEOTIDE SEQUENCE</scope>
    <source>
        <strain evidence="2">20211129_DDA</strain>
        <tissue evidence="2">Liver</tissue>
    </source>
</reference>
<name>A0AAV7WWW7_PLEWA</name>
<evidence type="ECO:0000313" key="3">
    <source>
        <dbReference type="Proteomes" id="UP001066276"/>
    </source>
</evidence>
<keyword evidence="1" id="KW-0175">Coiled coil</keyword>
<keyword evidence="3" id="KW-1185">Reference proteome</keyword>
<gene>
    <name evidence="2" type="ORF">NDU88_004850</name>
</gene>
<dbReference type="AlphaFoldDB" id="A0AAV7WWW7"/>
<proteinExistence type="predicted"/>
<evidence type="ECO:0000313" key="2">
    <source>
        <dbReference type="EMBL" id="KAJ1217255.1"/>
    </source>
</evidence>
<sequence>MPPRPVDEQQCDFITTIGNDKPGKSTQTNQINQYATQGQRGLLQGDGTPGAIAMQARATAEILAAIQGTISALASKIYAIAIKVKDFLLHLRKLTEQVMTREDDAEVLKEEVKALQITIAELKNYVLHTEEHVEDVEGCSLHHNICLEGFPEWARAELLLDD</sequence>
<feature type="coiled-coil region" evidence="1">
    <location>
        <begin position="91"/>
        <end position="125"/>
    </location>
</feature>
<dbReference type="Proteomes" id="UP001066276">
    <property type="component" value="Chromosome 1_1"/>
</dbReference>
<evidence type="ECO:0000256" key="1">
    <source>
        <dbReference type="SAM" id="Coils"/>
    </source>
</evidence>